<dbReference type="InParanoid" id="A0A1V9X0N8"/>
<dbReference type="GO" id="GO:0097108">
    <property type="term" value="F:hedgehog family protein binding"/>
    <property type="evidence" value="ECO:0007669"/>
    <property type="project" value="TreeGrafter"/>
</dbReference>
<evidence type="ECO:0000256" key="6">
    <source>
        <dbReference type="ARBA" id="ARBA00023180"/>
    </source>
</evidence>
<comment type="similarity">
    <text evidence="2">Belongs to the patched family.</text>
</comment>
<evidence type="ECO:0000256" key="2">
    <source>
        <dbReference type="ARBA" id="ARBA00005585"/>
    </source>
</evidence>
<gene>
    <name evidence="10" type="ORF">BIW11_13729</name>
</gene>
<dbReference type="InterPro" id="IPR053958">
    <property type="entry name" value="HMGCR/SNAP/NPC1-like_SSD"/>
</dbReference>
<evidence type="ECO:0000256" key="5">
    <source>
        <dbReference type="ARBA" id="ARBA00023136"/>
    </source>
</evidence>
<feature type="compositionally biased region" description="Low complexity" evidence="7">
    <location>
        <begin position="590"/>
        <end position="604"/>
    </location>
</feature>
<dbReference type="Pfam" id="PF12349">
    <property type="entry name" value="Sterol-sensing"/>
    <property type="match status" value="1"/>
</dbReference>
<comment type="caution">
    <text evidence="10">The sequence shown here is derived from an EMBL/GenBank/DDBJ whole genome shotgun (WGS) entry which is preliminary data.</text>
</comment>
<dbReference type="GO" id="GO:0005886">
    <property type="term" value="C:plasma membrane"/>
    <property type="evidence" value="ECO:0007669"/>
    <property type="project" value="TreeGrafter"/>
</dbReference>
<evidence type="ECO:0000256" key="8">
    <source>
        <dbReference type="SAM" id="Phobius"/>
    </source>
</evidence>
<keyword evidence="5 8" id="KW-0472">Membrane</keyword>
<evidence type="ECO:0000256" key="3">
    <source>
        <dbReference type="ARBA" id="ARBA00022692"/>
    </source>
</evidence>
<keyword evidence="3 8" id="KW-0812">Transmembrane</keyword>
<dbReference type="GO" id="GO:0045879">
    <property type="term" value="P:negative regulation of smoothened signaling pathway"/>
    <property type="evidence" value="ECO:0007669"/>
    <property type="project" value="TreeGrafter"/>
</dbReference>
<evidence type="ECO:0000259" key="9">
    <source>
        <dbReference type="PROSITE" id="PS50156"/>
    </source>
</evidence>
<feature type="domain" description="SSD" evidence="9">
    <location>
        <begin position="433"/>
        <end position="566"/>
    </location>
</feature>
<evidence type="ECO:0000313" key="10">
    <source>
        <dbReference type="EMBL" id="OQR67094.1"/>
    </source>
</evidence>
<dbReference type="GO" id="GO:0005119">
    <property type="term" value="F:smoothened binding"/>
    <property type="evidence" value="ECO:0007669"/>
    <property type="project" value="TreeGrafter"/>
</dbReference>
<proteinExistence type="inferred from homology"/>
<sequence>MRASTWQMSAAIGQRLREPSTSDARQAPRGHVRSLYLRQYLHRRLFSIGCFIQRRPGSVLFVGLLVLGTLSLHLTLARLEYDLETLWSADGDQVREELARLRVPIDALAASSDQLVIQTTRKGGNILRNEALRTHAELLGTALQVRVELHDHLWSLRDVCVRPRMPTFHPEFMNDLLENFAPCLIVTPLQCFWEGSKLLNPGYSFSSETLGVYNLTWTNLFPRKLFNDLKTGPRAASIPFDVVEQFIAQAGITTGYQTKPCLDPFDSQCPSTAPNRNSYLRLTLGAILTNGCYGFASKYMHWPGDLTTGGIIRDHSGSVMRAEALRSIIRIMDDNDIYELHDGMDYAQDIGWSVGKARQVALAWQKAFAREVDRLSRLRLAQQFRFALFTAKSLKSVLLEFTWPDINWLLFGATAIWLCQCVVQILLSKPSLSDIFIDLVGALLHGFSILGGLGACVALGLRFNAMTTRVLPLLCFGIGRSGAFYLGNTLKCIRSTELVPNNVQIGECLRRTGLTIALTNLSLVLAFAAASLIPVPALSCFALQGAVVQSCSAFVGLLLFPAVLSLELHWPMEADAPTTAELEDFDKTSTVSSRSLSQQRQPSVDGTVGEECGKEEPTRQNHSTQSDYYQRPPFLLRKSFYTAFIHRLPIQTSALMAFMIFLSVSSWRAISLEDGLRLTDVIPATSNEHEFLYHQERHFGMYRIFAATGPDFDYAANQTLLHDYYSALGKLDNILTDDNGVLPGFWLSHFRDWLTNLQNTFDSEWQRGYIYADGWNKMASNDAILAYKLLVQTGRTDRPVHKAMITWNRLVDANGIINPKAFYNYLTAWYNYDPLAYAHSGASLRPRPKLLDAPLNGHVDVRDDKDLIIRKSQSIQLAQIPLYLRGVHTFHDVAAAISRVRSLNEQYQAQGLPNVLLGLEALNWLQCLTLRPRLALAMGLVLAVICAAIAVTFNIWTSLVLVFILGASSIQAVGVLPTFDSSLNAVSAALLVVGVGVGMDVVLHPSVVFVTAAGSRAQRVDMALAHVTTPGVNSTVGKLLVMVILAFSEFNFVVTYFSRWMLVVVAIYAFNAFVVLPVLLSLVGPSEILAEERLAEPSRSRVDNSPKPPPSSRLPDTQKPSHVDSHHQEQNHRRRHSSVGSRVSARPSVSSIPEERLSYRSLSADSLMAPLQIFVTPEITVKTITVTSKSSRPVNANSSASDAGTSQDPEGHAPNPSRHAREGKNDTTHDAEPPPCKENVAPPEDAITTTVKATAKFQFDLSPLVHG</sequence>
<dbReference type="Proteomes" id="UP000192247">
    <property type="component" value="Unassembled WGS sequence"/>
</dbReference>
<feature type="region of interest" description="Disordered" evidence="7">
    <location>
        <begin position="1094"/>
        <end position="1154"/>
    </location>
</feature>
<keyword evidence="4 8" id="KW-1133">Transmembrane helix</keyword>
<dbReference type="PANTHER" id="PTHR46022:SF1">
    <property type="entry name" value="PROTEIN PATCHED"/>
    <property type="match status" value="1"/>
</dbReference>
<feature type="region of interest" description="Disordered" evidence="7">
    <location>
        <begin position="1187"/>
        <end position="1245"/>
    </location>
</feature>
<organism evidence="10 11">
    <name type="scientific">Tropilaelaps mercedesae</name>
    <dbReference type="NCBI Taxonomy" id="418985"/>
    <lineage>
        <taxon>Eukaryota</taxon>
        <taxon>Metazoa</taxon>
        <taxon>Ecdysozoa</taxon>
        <taxon>Arthropoda</taxon>
        <taxon>Chelicerata</taxon>
        <taxon>Arachnida</taxon>
        <taxon>Acari</taxon>
        <taxon>Parasitiformes</taxon>
        <taxon>Mesostigmata</taxon>
        <taxon>Gamasina</taxon>
        <taxon>Dermanyssoidea</taxon>
        <taxon>Laelapidae</taxon>
        <taxon>Tropilaelaps</taxon>
    </lineage>
</organism>
<dbReference type="AlphaFoldDB" id="A0A1V9X0N8"/>
<dbReference type="SUPFAM" id="SSF82866">
    <property type="entry name" value="Multidrug efflux transporter AcrB transmembrane domain"/>
    <property type="match status" value="2"/>
</dbReference>
<dbReference type="OrthoDB" id="5873834at2759"/>
<feature type="compositionally biased region" description="Basic and acidic residues" evidence="7">
    <location>
        <begin position="1119"/>
        <end position="1131"/>
    </location>
</feature>
<dbReference type="PANTHER" id="PTHR46022">
    <property type="entry name" value="PROTEIN PATCHED"/>
    <property type="match status" value="1"/>
</dbReference>
<feature type="transmembrane region" description="Helical" evidence="8">
    <location>
        <begin position="514"/>
        <end position="535"/>
    </location>
</feature>
<feature type="transmembrane region" description="Helical" evidence="8">
    <location>
        <begin position="1060"/>
        <end position="1083"/>
    </location>
</feature>
<feature type="compositionally biased region" description="Polar residues" evidence="7">
    <location>
        <begin position="1192"/>
        <end position="1208"/>
    </location>
</feature>
<reference evidence="10 11" key="1">
    <citation type="journal article" date="2017" name="Gigascience">
        <title>Draft genome of the honey bee ectoparasitic mite, Tropilaelaps mercedesae, is shaped by the parasitic life history.</title>
        <authorList>
            <person name="Dong X."/>
            <person name="Armstrong S.D."/>
            <person name="Xia D."/>
            <person name="Makepeace B.L."/>
            <person name="Darby A.C."/>
            <person name="Kadowaki T."/>
        </authorList>
    </citation>
    <scope>NUCLEOTIDE SEQUENCE [LARGE SCALE GENOMIC DNA]</scope>
    <source>
        <strain evidence="10">Wuxi-XJTLU</strain>
    </source>
</reference>
<keyword evidence="6" id="KW-0325">Glycoprotein</keyword>
<feature type="compositionally biased region" description="Basic and acidic residues" evidence="7">
    <location>
        <begin position="1219"/>
        <end position="1232"/>
    </location>
</feature>
<dbReference type="GO" id="GO:0008158">
    <property type="term" value="F:hedgehog receptor activity"/>
    <property type="evidence" value="ECO:0007669"/>
    <property type="project" value="TreeGrafter"/>
</dbReference>
<feature type="transmembrane region" description="Helical" evidence="8">
    <location>
        <begin position="934"/>
        <end position="953"/>
    </location>
</feature>
<evidence type="ECO:0000256" key="4">
    <source>
        <dbReference type="ARBA" id="ARBA00022989"/>
    </source>
</evidence>
<evidence type="ECO:0000256" key="7">
    <source>
        <dbReference type="SAM" id="MobiDB-lite"/>
    </source>
</evidence>
<evidence type="ECO:0000313" key="11">
    <source>
        <dbReference type="Proteomes" id="UP000192247"/>
    </source>
</evidence>
<name>A0A1V9X0N8_9ACAR</name>
<dbReference type="EMBL" id="MNPL01029931">
    <property type="protein sequence ID" value="OQR67094.1"/>
    <property type="molecule type" value="Genomic_DNA"/>
</dbReference>
<evidence type="ECO:0000256" key="1">
    <source>
        <dbReference type="ARBA" id="ARBA00004141"/>
    </source>
</evidence>
<feature type="transmembrane region" description="Helical" evidence="8">
    <location>
        <begin position="985"/>
        <end position="1014"/>
    </location>
</feature>
<dbReference type="Gene3D" id="1.20.1640.10">
    <property type="entry name" value="Multidrug efflux transporter AcrB transmembrane domain"/>
    <property type="match status" value="2"/>
</dbReference>
<feature type="region of interest" description="Disordered" evidence="7">
    <location>
        <begin position="590"/>
        <end position="626"/>
    </location>
</feature>
<feature type="transmembrane region" description="Helical" evidence="8">
    <location>
        <begin position="439"/>
        <end position="463"/>
    </location>
</feature>
<accession>A0A1V9X0N8</accession>
<dbReference type="PROSITE" id="PS50156">
    <property type="entry name" value="SSD"/>
    <property type="match status" value="1"/>
</dbReference>
<feature type="transmembrane region" description="Helical" evidence="8">
    <location>
        <begin position="960"/>
        <end position="979"/>
    </location>
</feature>
<comment type="subcellular location">
    <subcellularLocation>
        <location evidence="1">Membrane</location>
        <topology evidence="1">Multi-pass membrane protein</topology>
    </subcellularLocation>
</comment>
<feature type="transmembrane region" description="Helical" evidence="8">
    <location>
        <begin position="57"/>
        <end position="76"/>
    </location>
</feature>
<dbReference type="InterPro" id="IPR000731">
    <property type="entry name" value="SSD"/>
</dbReference>
<feature type="compositionally biased region" description="Basic and acidic residues" evidence="7">
    <location>
        <begin position="1094"/>
        <end position="1104"/>
    </location>
</feature>
<keyword evidence="11" id="KW-1185">Reference proteome</keyword>
<dbReference type="STRING" id="418985.A0A1V9X0N8"/>
<protein>
    <submittedName>
        <fullName evidence="10">Protein patched-like</fullName>
    </submittedName>
</protein>